<protein>
    <submittedName>
        <fullName evidence="1">Uncharacterized protein</fullName>
    </submittedName>
</protein>
<dbReference type="RefSeq" id="WP_192279514.1">
    <property type="nucleotide sequence ID" value="NZ_JACZDF010000003.1"/>
</dbReference>
<gene>
    <name evidence="1" type="ORF">IGS67_08245</name>
</gene>
<dbReference type="Proteomes" id="UP000642107">
    <property type="component" value="Unassembled WGS sequence"/>
</dbReference>
<sequence length="108" mass="11182">MFTTTISAARTADPVRTTVRVRRPAHAPLRVALATVHVLDGGAPHGALTGPARHALEQHAGLTSAQRLDLSFPTALPRAYTQAQARRLADALTAAGATVALTDTASPV</sequence>
<accession>A0ABR9DR68</accession>
<proteinExistence type="predicted"/>
<keyword evidence="2" id="KW-1185">Reference proteome</keyword>
<comment type="caution">
    <text evidence="1">The sequence shown here is derived from an EMBL/GenBank/DDBJ whole genome shotgun (WGS) entry which is preliminary data.</text>
</comment>
<reference evidence="1 2" key="1">
    <citation type="submission" date="2020-09" db="EMBL/GenBank/DDBJ databases">
        <title>Flavimobilis rhizosphaerae sp. nov., isolated from rhizosphere soil of Spartina alterniflora.</title>
        <authorList>
            <person name="Hanqin C."/>
        </authorList>
    </citation>
    <scope>NUCLEOTIDE SEQUENCE [LARGE SCALE GENOMIC DNA]</scope>
    <source>
        <strain evidence="1 2">GY 10621</strain>
    </source>
</reference>
<evidence type="ECO:0000313" key="2">
    <source>
        <dbReference type="Proteomes" id="UP000642107"/>
    </source>
</evidence>
<dbReference type="EMBL" id="JACZDF010000003">
    <property type="protein sequence ID" value="MBD9699478.1"/>
    <property type="molecule type" value="Genomic_DNA"/>
</dbReference>
<organism evidence="1 2">
    <name type="scientific">Flavimobilis rhizosphaerae</name>
    <dbReference type="NCBI Taxonomy" id="2775421"/>
    <lineage>
        <taxon>Bacteria</taxon>
        <taxon>Bacillati</taxon>
        <taxon>Actinomycetota</taxon>
        <taxon>Actinomycetes</taxon>
        <taxon>Micrococcales</taxon>
        <taxon>Jonesiaceae</taxon>
        <taxon>Flavimobilis</taxon>
    </lineage>
</organism>
<evidence type="ECO:0000313" key="1">
    <source>
        <dbReference type="EMBL" id="MBD9699478.1"/>
    </source>
</evidence>
<name>A0ABR9DR68_9MICO</name>